<organism evidence="2 3">
    <name type="scientific">Polyplosphaeria fusca</name>
    <dbReference type="NCBI Taxonomy" id="682080"/>
    <lineage>
        <taxon>Eukaryota</taxon>
        <taxon>Fungi</taxon>
        <taxon>Dikarya</taxon>
        <taxon>Ascomycota</taxon>
        <taxon>Pezizomycotina</taxon>
        <taxon>Dothideomycetes</taxon>
        <taxon>Pleosporomycetidae</taxon>
        <taxon>Pleosporales</taxon>
        <taxon>Tetraplosphaeriaceae</taxon>
        <taxon>Polyplosphaeria</taxon>
    </lineage>
</organism>
<comment type="caution">
    <text evidence="2">The sequence shown here is derived from an EMBL/GenBank/DDBJ whole genome shotgun (WGS) entry which is preliminary data.</text>
</comment>
<dbReference type="InterPro" id="IPR016181">
    <property type="entry name" value="Acyl_CoA_acyltransferase"/>
</dbReference>
<evidence type="ECO:0000313" key="2">
    <source>
        <dbReference type="EMBL" id="KAF2728183.1"/>
    </source>
</evidence>
<evidence type="ECO:0000259" key="1">
    <source>
        <dbReference type="Pfam" id="PF13302"/>
    </source>
</evidence>
<keyword evidence="3" id="KW-1185">Reference proteome</keyword>
<sequence length="200" mass="22115">MEPVIDTPRLKLIRLTDTDASSQHAKWFYELHSDEGATSWSVAGIMKTPEQALEHMAKRVLSDGFFEYAVFVKPQPSELSQTVSPGDAGPEPGLLVGGDAVAKPVHVCNIGYGFMRSAWGKGYATEAATALLEAVTLFVKKERPEGFHYVEAGVGRKNPKSARVIEKLGLKQAGWRVEKEIIFLNGEWQEPGYWAYGKYV</sequence>
<dbReference type="SUPFAM" id="SSF55729">
    <property type="entry name" value="Acyl-CoA N-acyltransferases (Nat)"/>
    <property type="match status" value="1"/>
</dbReference>
<dbReference type="OrthoDB" id="630895at2759"/>
<dbReference type="InterPro" id="IPR000182">
    <property type="entry name" value="GNAT_dom"/>
</dbReference>
<dbReference type="PANTHER" id="PTHR43792:SF1">
    <property type="entry name" value="N-ACETYLTRANSFERASE DOMAIN-CONTAINING PROTEIN"/>
    <property type="match status" value="1"/>
</dbReference>
<protein>
    <submittedName>
        <fullName evidence="2">Acyl-CoA N-acyltransferase</fullName>
    </submittedName>
</protein>
<name>A0A9P4QMK6_9PLEO</name>
<proteinExistence type="predicted"/>
<dbReference type="Gene3D" id="3.40.630.30">
    <property type="match status" value="1"/>
</dbReference>
<dbReference type="Proteomes" id="UP000799444">
    <property type="component" value="Unassembled WGS sequence"/>
</dbReference>
<dbReference type="InterPro" id="IPR051531">
    <property type="entry name" value="N-acetyltransferase"/>
</dbReference>
<dbReference type="EMBL" id="ML996291">
    <property type="protein sequence ID" value="KAF2728183.1"/>
    <property type="molecule type" value="Genomic_DNA"/>
</dbReference>
<feature type="domain" description="N-acetyltransferase" evidence="1">
    <location>
        <begin position="9"/>
        <end position="171"/>
    </location>
</feature>
<evidence type="ECO:0000313" key="3">
    <source>
        <dbReference type="Proteomes" id="UP000799444"/>
    </source>
</evidence>
<accession>A0A9P4QMK6</accession>
<dbReference type="AlphaFoldDB" id="A0A9P4QMK6"/>
<gene>
    <name evidence="2" type="ORF">EJ04DRAFT_449845</name>
</gene>
<reference evidence="2" key="1">
    <citation type="journal article" date="2020" name="Stud. Mycol.">
        <title>101 Dothideomycetes genomes: a test case for predicting lifestyles and emergence of pathogens.</title>
        <authorList>
            <person name="Haridas S."/>
            <person name="Albert R."/>
            <person name="Binder M."/>
            <person name="Bloem J."/>
            <person name="Labutti K."/>
            <person name="Salamov A."/>
            <person name="Andreopoulos B."/>
            <person name="Baker S."/>
            <person name="Barry K."/>
            <person name="Bills G."/>
            <person name="Bluhm B."/>
            <person name="Cannon C."/>
            <person name="Castanera R."/>
            <person name="Culley D."/>
            <person name="Daum C."/>
            <person name="Ezra D."/>
            <person name="Gonzalez J."/>
            <person name="Henrissat B."/>
            <person name="Kuo A."/>
            <person name="Liang C."/>
            <person name="Lipzen A."/>
            <person name="Lutzoni F."/>
            <person name="Magnuson J."/>
            <person name="Mondo S."/>
            <person name="Nolan M."/>
            <person name="Ohm R."/>
            <person name="Pangilinan J."/>
            <person name="Park H.-J."/>
            <person name="Ramirez L."/>
            <person name="Alfaro M."/>
            <person name="Sun H."/>
            <person name="Tritt A."/>
            <person name="Yoshinaga Y."/>
            <person name="Zwiers L.-H."/>
            <person name="Turgeon B."/>
            <person name="Goodwin S."/>
            <person name="Spatafora J."/>
            <person name="Crous P."/>
            <person name="Grigoriev I."/>
        </authorList>
    </citation>
    <scope>NUCLEOTIDE SEQUENCE</scope>
    <source>
        <strain evidence="2">CBS 125425</strain>
    </source>
</reference>
<dbReference type="Pfam" id="PF13302">
    <property type="entry name" value="Acetyltransf_3"/>
    <property type="match status" value="1"/>
</dbReference>
<dbReference type="GO" id="GO:0016747">
    <property type="term" value="F:acyltransferase activity, transferring groups other than amino-acyl groups"/>
    <property type="evidence" value="ECO:0007669"/>
    <property type="project" value="InterPro"/>
</dbReference>
<dbReference type="PANTHER" id="PTHR43792">
    <property type="entry name" value="GNAT FAMILY, PUTATIVE (AFU_ORTHOLOGUE AFUA_3G00765)-RELATED-RELATED"/>
    <property type="match status" value="1"/>
</dbReference>